<dbReference type="EMBL" id="FUXK01000004">
    <property type="protein sequence ID" value="SJZ57389.1"/>
    <property type="molecule type" value="Genomic_DNA"/>
</dbReference>
<feature type="transmembrane region" description="Helical" evidence="6">
    <location>
        <begin position="79"/>
        <end position="102"/>
    </location>
</feature>
<dbReference type="InterPro" id="IPR051401">
    <property type="entry name" value="GtrA_CellWall_Glycosyl"/>
</dbReference>
<feature type="transmembrane region" description="Helical" evidence="6">
    <location>
        <begin position="21"/>
        <end position="43"/>
    </location>
</feature>
<organism evidence="8 9">
    <name type="scientific">Segatella oulorum</name>
    <dbReference type="NCBI Taxonomy" id="28136"/>
    <lineage>
        <taxon>Bacteria</taxon>
        <taxon>Pseudomonadati</taxon>
        <taxon>Bacteroidota</taxon>
        <taxon>Bacteroidia</taxon>
        <taxon>Bacteroidales</taxon>
        <taxon>Prevotellaceae</taxon>
        <taxon>Segatella</taxon>
    </lineage>
</organism>
<feature type="transmembrane region" description="Helical" evidence="6">
    <location>
        <begin position="49"/>
        <end position="70"/>
    </location>
</feature>
<evidence type="ECO:0000259" key="7">
    <source>
        <dbReference type="Pfam" id="PF04138"/>
    </source>
</evidence>
<evidence type="ECO:0000256" key="5">
    <source>
        <dbReference type="ARBA" id="ARBA00023136"/>
    </source>
</evidence>
<feature type="transmembrane region" description="Helical" evidence="6">
    <location>
        <begin position="108"/>
        <end position="130"/>
    </location>
</feature>
<dbReference type="GO" id="GO:0000271">
    <property type="term" value="P:polysaccharide biosynthetic process"/>
    <property type="evidence" value="ECO:0007669"/>
    <property type="project" value="InterPro"/>
</dbReference>
<evidence type="ECO:0000256" key="3">
    <source>
        <dbReference type="ARBA" id="ARBA00022692"/>
    </source>
</evidence>
<name>A0A1T4LRK6_9BACT</name>
<evidence type="ECO:0000256" key="2">
    <source>
        <dbReference type="ARBA" id="ARBA00009399"/>
    </source>
</evidence>
<keyword evidence="3 6" id="KW-0812">Transmembrane</keyword>
<dbReference type="PANTHER" id="PTHR38459:SF1">
    <property type="entry name" value="PROPHAGE BACTOPRENOL-LINKED GLUCOSE TRANSLOCASE HOMOLOG"/>
    <property type="match status" value="1"/>
</dbReference>
<dbReference type="GeneID" id="95426078"/>
<dbReference type="RefSeq" id="WP_004380502.1">
    <property type="nucleotide sequence ID" value="NZ_CAURQX010000001.1"/>
</dbReference>
<dbReference type="PANTHER" id="PTHR38459">
    <property type="entry name" value="PROPHAGE BACTOPRENOL-LINKED GLUCOSE TRANSLOCASE HOMOLOG"/>
    <property type="match status" value="1"/>
</dbReference>
<evidence type="ECO:0000256" key="4">
    <source>
        <dbReference type="ARBA" id="ARBA00022989"/>
    </source>
</evidence>
<keyword evidence="5 6" id="KW-0472">Membrane</keyword>
<dbReference type="InterPro" id="IPR007267">
    <property type="entry name" value="GtrA_DPMS_TM"/>
</dbReference>
<dbReference type="eggNOG" id="COG2246">
    <property type="taxonomic scope" value="Bacteria"/>
</dbReference>
<evidence type="ECO:0000256" key="1">
    <source>
        <dbReference type="ARBA" id="ARBA00004141"/>
    </source>
</evidence>
<keyword evidence="4 6" id="KW-1133">Transmembrane helix</keyword>
<gene>
    <name evidence="8" type="ORF">SAMN02745202_00513</name>
</gene>
<reference evidence="8 9" key="1">
    <citation type="submission" date="2017-02" db="EMBL/GenBank/DDBJ databases">
        <authorList>
            <person name="Peterson S.W."/>
        </authorList>
    </citation>
    <scope>NUCLEOTIDE SEQUENCE [LARGE SCALE GENOMIC DNA]</scope>
    <source>
        <strain evidence="8 9">ATCC 43324</strain>
    </source>
</reference>
<feature type="domain" description="GtrA/DPMS transmembrane" evidence="7">
    <location>
        <begin position="21"/>
        <end position="129"/>
    </location>
</feature>
<comment type="similarity">
    <text evidence="2">Belongs to the GtrA family.</text>
</comment>
<dbReference type="GO" id="GO:0005886">
    <property type="term" value="C:plasma membrane"/>
    <property type="evidence" value="ECO:0007669"/>
    <property type="project" value="TreeGrafter"/>
</dbReference>
<dbReference type="Pfam" id="PF04138">
    <property type="entry name" value="GtrA_DPMS_TM"/>
    <property type="match status" value="1"/>
</dbReference>
<sequence>MQKTLQPLWQRWQNDFWRVARFGLTGTLCSALHYGVYCLFLLFCSATLAYTAGYGVGLVANYALTTYFTFQKKPTKHNFLGFVGSHILNYFLEISLLHLFLWMAVNQWFAPILVMAIAVPVNFLLLRFIFVRNKK</sequence>
<evidence type="ECO:0000256" key="6">
    <source>
        <dbReference type="SAM" id="Phobius"/>
    </source>
</evidence>
<evidence type="ECO:0000313" key="9">
    <source>
        <dbReference type="Proteomes" id="UP000190065"/>
    </source>
</evidence>
<comment type="subcellular location">
    <subcellularLocation>
        <location evidence="1">Membrane</location>
        <topology evidence="1">Multi-pass membrane protein</topology>
    </subcellularLocation>
</comment>
<proteinExistence type="inferred from homology"/>
<dbReference type="Proteomes" id="UP000190065">
    <property type="component" value="Unassembled WGS sequence"/>
</dbReference>
<evidence type="ECO:0000313" key="8">
    <source>
        <dbReference type="EMBL" id="SJZ57389.1"/>
    </source>
</evidence>
<accession>A0A1T4LRK6</accession>
<protein>
    <submittedName>
        <fullName evidence="8">Putative flippase GtrA (Transmembrane translocase of bactoprenol-linked glucose)</fullName>
    </submittedName>
</protein>
<dbReference type="STRING" id="28136.SAMN02745202_00513"/>
<dbReference type="AlphaFoldDB" id="A0A1T4LRK6"/>